<reference evidence="12" key="1">
    <citation type="submission" date="2016-08" db="EMBL/GenBank/DDBJ databases">
        <title>VSG repertoire of Trypanosoma brucei EATRO 1125.</title>
        <authorList>
            <person name="Cross G.A."/>
        </authorList>
    </citation>
    <scope>NUCLEOTIDE SEQUENCE</scope>
    <source>
        <strain evidence="12">EATRO 1125</strain>
    </source>
</reference>
<evidence type="ECO:0000256" key="8">
    <source>
        <dbReference type="SAM" id="MobiDB-lite"/>
    </source>
</evidence>
<feature type="domain" description="Trypanosome variant surface glycoprotein C-terminal" evidence="11">
    <location>
        <begin position="421"/>
        <end position="482"/>
    </location>
</feature>
<dbReference type="GO" id="GO:0098552">
    <property type="term" value="C:side of membrane"/>
    <property type="evidence" value="ECO:0007669"/>
    <property type="project" value="UniProtKB-KW"/>
</dbReference>
<dbReference type="SUPFAM" id="SSF58087">
    <property type="entry name" value="Variant surface glycoprotein (N-terminal domain)"/>
    <property type="match status" value="1"/>
</dbReference>
<keyword evidence="6" id="KW-0325">Glycoprotein</keyword>
<feature type="region of interest" description="Disordered" evidence="8">
    <location>
        <begin position="460"/>
        <end position="485"/>
    </location>
</feature>
<proteinExistence type="predicted"/>
<evidence type="ECO:0000256" key="2">
    <source>
        <dbReference type="ARBA" id="ARBA00004609"/>
    </source>
</evidence>
<name>A0A1J0R6E8_9TRYP</name>
<dbReference type="VEuPathDB" id="TriTrypDB:Tb927.9.17380"/>
<evidence type="ECO:0000256" key="7">
    <source>
        <dbReference type="ARBA" id="ARBA00023288"/>
    </source>
</evidence>
<organism evidence="12">
    <name type="scientific">Trypanosoma brucei</name>
    <dbReference type="NCBI Taxonomy" id="5691"/>
    <lineage>
        <taxon>Eukaryota</taxon>
        <taxon>Discoba</taxon>
        <taxon>Euglenozoa</taxon>
        <taxon>Kinetoplastea</taxon>
        <taxon>Metakinetoplastina</taxon>
        <taxon>Trypanosomatida</taxon>
        <taxon>Trypanosomatidae</taxon>
        <taxon>Trypanosoma</taxon>
    </lineage>
</organism>
<comment type="function">
    <text evidence="1">VSG forms a coat on the surface of the parasite. The trypanosome evades the immune response of the host by expressing a series of antigenically distinct VSGs from an estimated 1000 VSG genes.</text>
</comment>
<evidence type="ECO:0000256" key="6">
    <source>
        <dbReference type="ARBA" id="ARBA00023180"/>
    </source>
</evidence>
<evidence type="ECO:0000256" key="4">
    <source>
        <dbReference type="ARBA" id="ARBA00022622"/>
    </source>
</evidence>
<keyword evidence="4" id="KW-0336">GPI-anchor</keyword>
<evidence type="ECO:0000313" key="12">
    <source>
        <dbReference type="EMBL" id="APD73356.1"/>
    </source>
</evidence>
<dbReference type="GO" id="GO:0042783">
    <property type="term" value="P:symbiont-mediated evasion of host immune response"/>
    <property type="evidence" value="ECO:0007669"/>
    <property type="project" value="InterPro"/>
</dbReference>
<evidence type="ECO:0000256" key="9">
    <source>
        <dbReference type="SAM" id="SignalP"/>
    </source>
</evidence>
<evidence type="ECO:0000259" key="10">
    <source>
        <dbReference type="Pfam" id="PF00913"/>
    </source>
</evidence>
<dbReference type="Pfam" id="PF10659">
    <property type="entry name" value="Trypan_glycop_C"/>
    <property type="match status" value="1"/>
</dbReference>
<dbReference type="Gene3D" id="3.30.1680.40">
    <property type="match status" value="1"/>
</dbReference>
<dbReference type="VEuPathDB" id="TriTrypDB:Tb1125.9.17380"/>
<feature type="chain" id="PRO_5012272344" evidence="9">
    <location>
        <begin position="23"/>
        <end position="485"/>
    </location>
</feature>
<dbReference type="Gene3D" id="3.90.150.10">
    <property type="entry name" value="Variant Surface Glycoprotein, subunit A domain 1"/>
    <property type="match status" value="1"/>
</dbReference>
<dbReference type="AlphaFoldDB" id="A0A1J0R6E8"/>
<dbReference type="Gene3D" id="3.30.1680.30">
    <property type="match status" value="1"/>
</dbReference>
<dbReference type="VEuPathDB" id="TriTrypDB:Tb427_000605100"/>
<evidence type="ECO:0000259" key="11">
    <source>
        <dbReference type="Pfam" id="PF10659"/>
    </source>
</evidence>
<dbReference type="EMBL" id="KX699400">
    <property type="protein sequence ID" value="APD73356.1"/>
    <property type="molecule type" value="Genomic_DNA"/>
</dbReference>
<feature type="signal peptide" evidence="9">
    <location>
        <begin position="1"/>
        <end position="22"/>
    </location>
</feature>
<sequence length="485" mass="50892">MRQNSGCAARTLALALSLKLLAAPVSPSGPASDEETKKVCKVAKTLADVEVVALSKIKSLINHVSAANEATATLNLAAATTANTNTSTLYAAASGQASRCATDKTNALVSLAPIASSAATNSTKRSGHISEEIDILRQTSKYLSTSNCIVQNEVSTATAASTVTAYGCTANILEKTEEKAAVDAEVLDTKGFKTLRAATDLHSRSSTSSCIFLAGGNDAAAQLWKANGGTETPVSIAQDFITVTPDSTTTTGKAQIPQLNALGNSWSAPTTSETAEKFYNKIGELARHTHNSCGDSLDEVLNVILAPDKLKEALLAIIKKPKGAAVKQTEDKIATALINSVEPAGATQTQKLKEKILNTMVPELTEGSRSQVKLRTLVYPGEIQVTTLAAIQKLKTKVETEASSKSCPQAVATNQAQEEFCNAIGDANKDKCNNEKQCSYDDSKDRSKKCKFDVEKAKAKGATVTQAQTGGTETTTGNCKGKLQK</sequence>
<keyword evidence="7" id="KW-0449">Lipoprotein</keyword>
<evidence type="ECO:0000256" key="1">
    <source>
        <dbReference type="ARBA" id="ARBA00002523"/>
    </source>
</evidence>
<keyword evidence="5" id="KW-0472">Membrane</keyword>
<evidence type="ECO:0000256" key="5">
    <source>
        <dbReference type="ARBA" id="ARBA00023136"/>
    </source>
</evidence>
<comment type="subcellular location">
    <subcellularLocation>
        <location evidence="2">Cell membrane</location>
        <topology evidence="2">Lipid-anchor</topology>
        <topology evidence="2">GPI-anchor</topology>
    </subcellularLocation>
</comment>
<evidence type="ECO:0000256" key="3">
    <source>
        <dbReference type="ARBA" id="ARBA00022475"/>
    </source>
</evidence>
<protein>
    <submittedName>
        <fullName evidence="12">Variant surface glycoprotein 1125.1092</fullName>
    </submittedName>
</protein>
<dbReference type="InterPro" id="IPR001812">
    <property type="entry name" value="Trypano_VSG_A_N_dom"/>
</dbReference>
<keyword evidence="3" id="KW-1003">Cell membrane</keyword>
<dbReference type="Pfam" id="PF00913">
    <property type="entry name" value="Trypan_glycop"/>
    <property type="match status" value="1"/>
</dbReference>
<keyword evidence="9" id="KW-0732">Signal</keyword>
<dbReference type="GO" id="GO:0005886">
    <property type="term" value="C:plasma membrane"/>
    <property type="evidence" value="ECO:0007669"/>
    <property type="project" value="UniProtKB-SubCell"/>
</dbReference>
<accession>A0A1J0R6E8</accession>
<feature type="domain" description="Trypanosome variant surface glycoprotein A-type N-terminal" evidence="10">
    <location>
        <begin position="37"/>
        <end position="386"/>
    </location>
</feature>
<dbReference type="InterPro" id="IPR019609">
    <property type="entry name" value="Variant_surf_glycoprt_trypan_C"/>
</dbReference>